<keyword evidence="1 4" id="KW-0853">WD repeat</keyword>
<keyword evidence="2" id="KW-0677">Repeat</keyword>
<dbReference type="PRINTS" id="PR00320">
    <property type="entry name" value="GPROTEINBRPT"/>
</dbReference>
<dbReference type="InterPro" id="IPR015943">
    <property type="entry name" value="WD40/YVTN_repeat-like_dom_sf"/>
</dbReference>
<dbReference type="PANTHER" id="PTHR19923:SF0">
    <property type="entry name" value="PLEIOTROPIC REGULATOR 1"/>
    <property type="match status" value="1"/>
</dbReference>
<comment type="similarity">
    <text evidence="3">Belongs to the WD repeat PRL1/PRL2 family.</text>
</comment>
<dbReference type="SMART" id="SM00320">
    <property type="entry name" value="WD40"/>
    <property type="match status" value="4"/>
</dbReference>
<dbReference type="PANTHER" id="PTHR19923">
    <property type="entry name" value="WD40 REPEAT PROTEINPRL1/PRL2-RELATED"/>
    <property type="match status" value="1"/>
</dbReference>
<dbReference type="InterPro" id="IPR019775">
    <property type="entry name" value="WD40_repeat_CS"/>
</dbReference>
<dbReference type="SUPFAM" id="SSF50978">
    <property type="entry name" value="WD40 repeat-like"/>
    <property type="match status" value="1"/>
</dbReference>
<feature type="repeat" description="WD" evidence="4">
    <location>
        <begin position="126"/>
        <end position="167"/>
    </location>
</feature>
<dbReference type="InterPro" id="IPR001680">
    <property type="entry name" value="WD40_rpt"/>
</dbReference>
<proteinExistence type="inferred from homology"/>
<comment type="caution">
    <text evidence="5">The sequence shown here is derived from an EMBL/GenBank/DDBJ whole genome shotgun (WGS) entry which is preliminary data.</text>
</comment>
<evidence type="ECO:0000256" key="4">
    <source>
        <dbReference type="PROSITE-ProRule" id="PRU00221"/>
    </source>
</evidence>
<dbReference type="GO" id="GO:0071011">
    <property type="term" value="C:precatalytic spliceosome"/>
    <property type="evidence" value="ECO:0007669"/>
    <property type="project" value="TreeGrafter"/>
</dbReference>
<evidence type="ECO:0000256" key="3">
    <source>
        <dbReference type="ARBA" id="ARBA00025726"/>
    </source>
</evidence>
<dbReference type="AlphaFoldDB" id="A0AA42AXS7"/>
<dbReference type="GO" id="GO:0000398">
    <property type="term" value="P:mRNA splicing, via spliceosome"/>
    <property type="evidence" value="ECO:0007669"/>
    <property type="project" value="InterPro"/>
</dbReference>
<organism evidence="5 6">
    <name type="scientific">Papaver nudicaule</name>
    <name type="common">Iceland poppy</name>
    <dbReference type="NCBI Taxonomy" id="74823"/>
    <lineage>
        <taxon>Eukaryota</taxon>
        <taxon>Viridiplantae</taxon>
        <taxon>Streptophyta</taxon>
        <taxon>Embryophyta</taxon>
        <taxon>Tracheophyta</taxon>
        <taxon>Spermatophyta</taxon>
        <taxon>Magnoliopsida</taxon>
        <taxon>Ranunculales</taxon>
        <taxon>Papaveraceae</taxon>
        <taxon>Papaveroideae</taxon>
        <taxon>Papaver</taxon>
    </lineage>
</organism>
<dbReference type="PROSITE" id="PS50082">
    <property type="entry name" value="WD_REPEATS_2"/>
    <property type="match status" value="2"/>
</dbReference>
<reference evidence="5" key="1">
    <citation type="submission" date="2022-03" db="EMBL/GenBank/DDBJ databases">
        <title>A functionally conserved STORR gene fusion in Papaver species that diverged 16.8 million years ago.</title>
        <authorList>
            <person name="Catania T."/>
        </authorList>
    </citation>
    <scope>NUCLEOTIDE SEQUENCE</scope>
    <source>
        <strain evidence="5">S-191538</strain>
    </source>
</reference>
<evidence type="ECO:0000313" key="5">
    <source>
        <dbReference type="EMBL" id="MCL7043904.1"/>
    </source>
</evidence>
<dbReference type="Gene3D" id="2.130.10.10">
    <property type="entry name" value="YVTN repeat-like/Quinoprotein amine dehydrogenase"/>
    <property type="match status" value="2"/>
</dbReference>
<dbReference type="GO" id="GO:0071013">
    <property type="term" value="C:catalytic step 2 spliceosome"/>
    <property type="evidence" value="ECO:0007669"/>
    <property type="project" value="TreeGrafter"/>
</dbReference>
<dbReference type="InterPro" id="IPR045241">
    <property type="entry name" value="Prp46/PLRG1-like"/>
</dbReference>
<evidence type="ECO:0000256" key="2">
    <source>
        <dbReference type="ARBA" id="ARBA00022737"/>
    </source>
</evidence>
<feature type="repeat" description="WD" evidence="4">
    <location>
        <begin position="21"/>
        <end position="62"/>
    </location>
</feature>
<gene>
    <name evidence="5" type="ORF">MKW94_030545</name>
</gene>
<dbReference type="PROSITE" id="PS50294">
    <property type="entry name" value="WD_REPEATS_REGION"/>
    <property type="match status" value="2"/>
</dbReference>
<sequence>MERDEWPRPEWHAPWWNYKVIRSNLGRVTSIAFDPGNSWFCTGAADRTVKIWDVGTGRLKHKLTGGHTGQVRGLAVSKRHPYMYSAGDDKQVNWCFLFSSSSDCRHFVYSVCRVWDTRTDKQIHALSAHDDTVSSLLARSTHPQIITGSHDTTIKFWDLRKERWITGLLHNKKSIRALAINPTGPPAFVSAGEDDNIKKFILPTGPPAADDNIKKFILPRRYFPHFSHNMLSQQNEFVNLKP</sequence>
<name>A0AA42AXS7_PAPNU</name>
<evidence type="ECO:0000256" key="1">
    <source>
        <dbReference type="ARBA" id="ARBA00022574"/>
    </source>
</evidence>
<keyword evidence="6" id="KW-1185">Reference proteome</keyword>
<dbReference type="EMBL" id="JAJJMA010251895">
    <property type="protein sequence ID" value="MCL7043904.1"/>
    <property type="molecule type" value="Genomic_DNA"/>
</dbReference>
<evidence type="ECO:0000313" key="6">
    <source>
        <dbReference type="Proteomes" id="UP001177140"/>
    </source>
</evidence>
<dbReference type="Proteomes" id="UP001177140">
    <property type="component" value="Unassembled WGS sequence"/>
</dbReference>
<accession>A0AA42AXS7</accession>
<protein>
    <submittedName>
        <fullName evidence="5">Uncharacterized protein</fullName>
    </submittedName>
</protein>
<dbReference type="InterPro" id="IPR036322">
    <property type="entry name" value="WD40_repeat_dom_sf"/>
</dbReference>
<dbReference type="GO" id="GO:0000974">
    <property type="term" value="C:Prp19 complex"/>
    <property type="evidence" value="ECO:0007669"/>
    <property type="project" value="TreeGrafter"/>
</dbReference>
<dbReference type="Pfam" id="PF00400">
    <property type="entry name" value="WD40"/>
    <property type="match status" value="3"/>
</dbReference>
<dbReference type="PROSITE" id="PS00678">
    <property type="entry name" value="WD_REPEATS_1"/>
    <property type="match status" value="1"/>
</dbReference>
<dbReference type="InterPro" id="IPR020472">
    <property type="entry name" value="WD40_PAC1"/>
</dbReference>